<dbReference type="Proteomes" id="UP000076842">
    <property type="component" value="Unassembled WGS sequence"/>
</dbReference>
<reference evidence="2 3" key="1">
    <citation type="journal article" date="2016" name="Mol. Biol. Evol.">
        <title>Comparative Genomics of Early-Diverging Mushroom-Forming Fungi Provides Insights into the Origins of Lignocellulose Decay Capabilities.</title>
        <authorList>
            <person name="Nagy L.G."/>
            <person name="Riley R."/>
            <person name="Tritt A."/>
            <person name="Adam C."/>
            <person name="Daum C."/>
            <person name="Floudas D."/>
            <person name="Sun H."/>
            <person name="Yadav J.S."/>
            <person name="Pangilinan J."/>
            <person name="Larsson K.H."/>
            <person name="Matsuura K."/>
            <person name="Barry K."/>
            <person name="Labutti K."/>
            <person name="Kuo R."/>
            <person name="Ohm R.A."/>
            <person name="Bhattacharya S.S."/>
            <person name="Shirouzu T."/>
            <person name="Yoshinaga Y."/>
            <person name="Martin F.M."/>
            <person name="Grigoriev I.V."/>
            <person name="Hibbett D.S."/>
        </authorList>
    </citation>
    <scope>NUCLEOTIDE SEQUENCE [LARGE SCALE GENOMIC DNA]</scope>
    <source>
        <strain evidence="2 3">HHB12733</strain>
    </source>
</reference>
<dbReference type="InParanoid" id="A0A165F385"/>
<feature type="signal peptide" evidence="1">
    <location>
        <begin position="1"/>
        <end position="18"/>
    </location>
</feature>
<evidence type="ECO:0000256" key="1">
    <source>
        <dbReference type="SAM" id="SignalP"/>
    </source>
</evidence>
<keyword evidence="1" id="KW-0732">Signal</keyword>
<name>A0A165F385_9BASI</name>
<dbReference type="AlphaFoldDB" id="A0A165F385"/>
<evidence type="ECO:0000313" key="2">
    <source>
        <dbReference type="EMBL" id="KZT56092.1"/>
    </source>
</evidence>
<protein>
    <submittedName>
        <fullName evidence="2">Uncharacterized protein</fullName>
    </submittedName>
</protein>
<keyword evidence="3" id="KW-1185">Reference proteome</keyword>
<accession>A0A165F385</accession>
<dbReference type="EMBL" id="KV423983">
    <property type="protein sequence ID" value="KZT56092.1"/>
    <property type="molecule type" value="Genomic_DNA"/>
</dbReference>
<evidence type="ECO:0000313" key="3">
    <source>
        <dbReference type="Proteomes" id="UP000076842"/>
    </source>
</evidence>
<sequence length="142" mass="15367">MRVLSFLPAALCSALALASYMPDSGIWARDPAPSAAPCTEVTAANCPQTSLCGDGLNHGTYFSNLVECLYPPGTARYACNYYVSNGLLSGYTPGDQQCCPLYIGTCTSASKRALPEALDFELALARREQDMKRDIEDENQPW</sequence>
<feature type="chain" id="PRO_5007857539" evidence="1">
    <location>
        <begin position="19"/>
        <end position="142"/>
    </location>
</feature>
<gene>
    <name evidence="2" type="ORF">CALCODRAFT_518329</name>
</gene>
<organism evidence="2 3">
    <name type="scientific">Calocera cornea HHB12733</name>
    <dbReference type="NCBI Taxonomy" id="1353952"/>
    <lineage>
        <taxon>Eukaryota</taxon>
        <taxon>Fungi</taxon>
        <taxon>Dikarya</taxon>
        <taxon>Basidiomycota</taxon>
        <taxon>Agaricomycotina</taxon>
        <taxon>Dacrymycetes</taxon>
        <taxon>Dacrymycetales</taxon>
        <taxon>Dacrymycetaceae</taxon>
        <taxon>Calocera</taxon>
    </lineage>
</organism>
<proteinExistence type="predicted"/>